<reference evidence="8" key="1">
    <citation type="journal article" date="2020" name="Stud. Mycol.">
        <title>101 Dothideomycetes genomes: A test case for predicting lifestyles and emergence of pathogens.</title>
        <authorList>
            <person name="Haridas S."/>
            <person name="Albert R."/>
            <person name="Binder M."/>
            <person name="Bloem J."/>
            <person name="LaButti K."/>
            <person name="Salamov A."/>
            <person name="Andreopoulos B."/>
            <person name="Baker S."/>
            <person name="Barry K."/>
            <person name="Bills G."/>
            <person name="Bluhm B."/>
            <person name="Cannon C."/>
            <person name="Castanera R."/>
            <person name="Culley D."/>
            <person name="Daum C."/>
            <person name="Ezra D."/>
            <person name="Gonzalez J."/>
            <person name="Henrissat B."/>
            <person name="Kuo A."/>
            <person name="Liang C."/>
            <person name="Lipzen A."/>
            <person name="Lutzoni F."/>
            <person name="Magnuson J."/>
            <person name="Mondo S."/>
            <person name="Nolan M."/>
            <person name="Ohm R."/>
            <person name="Pangilinan J."/>
            <person name="Park H.-J."/>
            <person name="Ramirez L."/>
            <person name="Alfaro M."/>
            <person name="Sun H."/>
            <person name="Tritt A."/>
            <person name="Yoshinaga Y."/>
            <person name="Zwiers L.-H."/>
            <person name="Turgeon B."/>
            <person name="Goodwin S."/>
            <person name="Spatafora J."/>
            <person name="Crous P."/>
            <person name="Grigoriev I."/>
        </authorList>
    </citation>
    <scope>NUCLEOTIDE SEQUENCE [LARGE SCALE GENOMIC DNA]</scope>
    <source>
        <strain evidence="8">CBS 304.66</strain>
    </source>
</reference>
<comment type="caution">
    <text evidence="7">The sequence shown here is derived from an EMBL/GenBank/DDBJ whole genome shotgun (WGS) entry which is preliminary data.</text>
</comment>
<dbReference type="Pfam" id="PF04828">
    <property type="entry name" value="GFA"/>
    <property type="match status" value="1"/>
</dbReference>
<evidence type="ECO:0000313" key="8">
    <source>
        <dbReference type="Proteomes" id="UP000800093"/>
    </source>
</evidence>
<protein>
    <recommendedName>
        <fullName evidence="6">CENP-V/GFA domain-containing protein</fullName>
    </recommendedName>
</protein>
<feature type="domain" description="CENP-V/GFA" evidence="6">
    <location>
        <begin position="2"/>
        <end position="112"/>
    </location>
</feature>
<dbReference type="AlphaFoldDB" id="A0A9P4K4S3"/>
<keyword evidence="8" id="KW-1185">Reference proteome</keyword>
<keyword evidence="2" id="KW-0479">Metal-binding</keyword>
<evidence type="ECO:0000256" key="2">
    <source>
        <dbReference type="ARBA" id="ARBA00022723"/>
    </source>
</evidence>
<name>A0A9P4K4S3_9PLEO</name>
<dbReference type="OrthoDB" id="406544at2759"/>
<evidence type="ECO:0000256" key="3">
    <source>
        <dbReference type="ARBA" id="ARBA00022833"/>
    </source>
</evidence>
<feature type="region of interest" description="Disordered" evidence="5">
    <location>
        <begin position="172"/>
        <end position="197"/>
    </location>
</feature>
<dbReference type="Proteomes" id="UP000800093">
    <property type="component" value="Unassembled WGS sequence"/>
</dbReference>
<comment type="similarity">
    <text evidence="1">Belongs to the Gfa family.</text>
</comment>
<dbReference type="InterPro" id="IPR011057">
    <property type="entry name" value="Mss4-like_sf"/>
</dbReference>
<sequence>MLEGGCCCGAVRIKSTGEIQAKALCHCLDCRKITGSTYSTNIIVAGNGFAVTKGTPKEFPKKADSGKTITSFFCGDCGSTLWRESDTFGDTKIIKVGVMDGEIALEDAKPVAELYIAHRVSWVSPIPGAEQKDAMSLWDKKRKLTTPVTPQVRTDLPLLVVPRYSRVPIPSTATLVRNSNPEKTDQSISSTGLHPSSPVPQIPQLVVLV</sequence>
<evidence type="ECO:0000259" key="6">
    <source>
        <dbReference type="PROSITE" id="PS51891"/>
    </source>
</evidence>
<dbReference type="SUPFAM" id="SSF51316">
    <property type="entry name" value="Mss4-like"/>
    <property type="match status" value="1"/>
</dbReference>
<evidence type="ECO:0000256" key="5">
    <source>
        <dbReference type="SAM" id="MobiDB-lite"/>
    </source>
</evidence>
<gene>
    <name evidence="7" type="ORF">CC78DRAFT_585231</name>
</gene>
<dbReference type="PANTHER" id="PTHR33337:SF30">
    <property type="entry name" value="DUF636 DOMAIN PROTEIN (AFU_ORTHOLOGUE AFUA_1G03180)"/>
    <property type="match status" value="1"/>
</dbReference>
<accession>A0A9P4K4S3</accession>
<dbReference type="PANTHER" id="PTHR33337">
    <property type="entry name" value="GFA DOMAIN-CONTAINING PROTEIN"/>
    <property type="match status" value="1"/>
</dbReference>
<organism evidence="7 8">
    <name type="scientific">Lojkania enalia</name>
    <dbReference type="NCBI Taxonomy" id="147567"/>
    <lineage>
        <taxon>Eukaryota</taxon>
        <taxon>Fungi</taxon>
        <taxon>Dikarya</taxon>
        <taxon>Ascomycota</taxon>
        <taxon>Pezizomycotina</taxon>
        <taxon>Dothideomycetes</taxon>
        <taxon>Pleosporomycetidae</taxon>
        <taxon>Pleosporales</taxon>
        <taxon>Pleosporales incertae sedis</taxon>
        <taxon>Lojkania</taxon>
    </lineage>
</organism>
<evidence type="ECO:0000256" key="4">
    <source>
        <dbReference type="ARBA" id="ARBA00023239"/>
    </source>
</evidence>
<dbReference type="PROSITE" id="PS51891">
    <property type="entry name" value="CENP_V_GFA"/>
    <property type="match status" value="1"/>
</dbReference>
<keyword evidence="4" id="KW-0456">Lyase</keyword>
<dbReference type="InterPro" id="IPR006913">
    <property type="entry name" value="CENP-V/GFA"/>
</dbReference>
<keyword evidence="3" id="KW-0862">Zinc</keyword>
<dbReference type="EMBL" id="ML986689">
    <property type="protein sequence ID" value="KAF2260125.1"/>
    <property type="molecule type" value="Genomic_DNA"/>
</dbReference>
<dbReference type="GO" id="GO:0046872">
    <property type="term" value="F:metal ion binding"/>
    <property type="evidence" value="ECO:0007669"/>
    <property type="project" value="UniProtKB-KW"/>
</dbReference>
<proteinExistence type="inferred from homology"/>
<evidence type="ECO:0000256" key="1">
    <source>
        <dbReference type="ARBA" id="ARBA00005495"/>
    </source>
</evidence>
<dbReference type="Gene3D" id="3.90.1590.10">
    <property type="entry name" value="glutathione-dependent formaldehyde- activating enzyme (gfa)"/>
    <property type="match status" value="1"/>
</dbReference>
<evidence type="ECO:0000313" key="7">
    <source>
        <dbReference type="EMBL" id="KAF2260125.1"/>
    </source>
</evidence>
<dbReference type="GO" id="GO:0016846">
    <property type="term" value="F:carbon-sulfur lyase activity"/>
    <property type="evidence" value="ECO:0007669"/>
    <property type="project" value="InterPro"/>
</dbReference>